<sequence>MKIIILMFLTFSLSFCNINSKEIANALKYNALKYNIDKKILYTIAKIESNFNTNVIAFVSDKKVNIIGKNIKIKNLNYKNKYLIQINSDINTLKKIAIFFIQKGYKIDVGLMQINSQNFTLQELDYIFNLDYNISKAVDILYQCKNKFKNVKNTIECYNKGNKLGKNYDYYKRFLSHYLKDFG</sequence>
<dbReference type="EMBL" id="PRBV01000001">
    <property type="protein sequence ID" value="RTJ80990.1"/>
    <property type="molecule type" value="Genomic_DNA"/>
</dbReference>
<dbReference type="SUPFAM" id="SSF53955">
    <property type="entry name" value="Lysozyme-like"/>
    <property type="match status" value="1"/>
</dbReference>
<evidence type="ECO:0000313" key="4">
    <source>
        <dbReference type="Proteomes" id="UP000288507"/>
    </source>
</evidence>
<organism evidence="3 4">
    <name type="scientific">Campylobacter jejuni</name>
    <dbReference type="NCBI Taxonomy" id="197"/>
    <lineage>
        <taxon>Bacteria</taxon>
        <taxon>Pseudomonadati</taxon>
        <taxon>Campylobacterota</taxon>
        <taxon>Epsilonproteobacteria</taxon>
        <taxon>Campylobacterales</taxon>
        <taxon>Campylobacteraceae</taxon>
        <taxon>Campylobacter</taxon>
    </lineage>
</organism>
<evidence type="ECO:0000259" key="1">
    <source>
        <dbReference type="Pfam" id="PF01464"/>
    </source>
</evidence>
<dbReference type="EMBL" id="AAYVUT010000015">
    <property type="protein sequence ID" value="EHB2512573.1"/>
    <property type="molecule type" value="Genomic_DNA"/>
</dbReference>
<reference evidence="2" key="2">
    <citation type="submission" date="2021-02" db="EMBL/GenBank/DDBJ databases">
        <authorList>
            <consortium name="PulseNet: The National Subtyping Network for Foodborne Disease Surveillance"/>
        </authorList>
    </citation>
    <scope>NUCLEOTIDE SEQUENCE</scope>
    <source>
        <strain evidence="2">PNUSAC020384</strain>
    </source>
</reference>
<dbReference type="Proteomes" id="UP000735326">
    <property type="component" value="Unassembled WGS sequence"/>
</dbReference>
<dbReference type="InterPro" id="IPR008258">
    <property type="entry name" value="Transglycosylase_SLT_dom_1"/>
</dbReference>
<dbReference type="AlphaFoldDB" id="A0A430YWZ8"/>
<dbReference type="Proteomes" id="UP000288507">
    <property type="component" value="Unassembled WGS sequence"/>
</dbReference>
<evidence type="ECO:0000313" key="3">
    <source>
        <dbReference type="EMBL" id="RTJ80990.1"/>
    </source>
</evidence>
<protein>
    <submittedName>
        <fullName evidence="2">Lytic transglycosylase domain-containing protein</fullName>
    </submittedName>
</protein>
<accession>A0A430YWZ8</accession>
<feature type="domain" description="Transglycosylase SLT" evidence="1">
    <location>
        <begin position="28"/>
        <end position="165"/>
    </location>
</feature>
<dbReference type="InterPro" id="IPR023346">
    <property type="entry name" value="Lysozyme-like_dom_sf"/>
</dbReference>
<dbReference type="RefSeq" id="WP_070273897.1">
    <property type="nucleotide sequence ID" value="NZ_MJYS01000077.1"/>
</dbReference>
<dbReference type="Pfam" id="PF01464">
    <property type="entry name" value="SLT"/>
    <property type="match status" value="1"/>
</dbReference>
<proteinExistence type="predicted"/>
<evidence type="ECO:0000313" key="2">
    <source>
        <dbReference type="EMBL" id="EHB2512573.1"/>
    </source>
</evidence>
<name>A0A430YWZ8_CAMJU</name>
<comment type="caution">
    <text evidence="3">The sequence shown here is derived from an EMBL/GenBank/DDBJ whole genome shotgun (WGS) entry which is preliminary data.</text>
</comment>
<gene>
    <name evidence="3" type="ORF">C3H57_01350</name>
    <name evidence="2" type="ORF">JYC20_001772</name>
</gene>
<dbReference type="Gene3D" id="1.10.530.10">
    <property type="match status" value="1"/>
</dbReference>
<reference evidence="3 4" key="1">
    <citation type="journal article" date="2019" name="Appl. Environ. Microbiol.">
        <title>Population genetics and characterization of Campylobacter jejuni isolates in western jackdaws and game birds in Finland.</title>
        <authorList>
            <person name="Kovanen S."/>
            <person name="Rossi M."/>
            <person name="Pohja-Mykra M."/>
            <person name="Nieminen T."/>
            <person name="Raunio-Saarnisto M."/>
            <person name="Sauvala M."/>
            <person name="Fredriksson-Ahomaa M."/>
            <person name="Hanninen M.L."/>
            <person name="Kivisto R."/>
        </authorList>
    </citation>
    <scope>NUCLEOTIDE SEQUENCE [LARGE SCALE GENOMIC DNA]</scope>
    <source>
        <strain evidence="3 4">CB313</strain>
    </source>
</reference>